<reference evidence="1" key="1">
    <citation type="submission" date="2022-12" db="EMBL/GenBank/DDBJ databases">
        <title>Chromosome-Level Genome Assembly of Japanese Cedar (Cryptomeriajaponica D. Don).</title>
        <authorList>
            <person name="Fujino T."/>
            <person name="Yamaguchi K."/>
            <person name="Yokoyama T."/>
            <person name="Hamanaka T."/>
            <person name="Harazono Y."/>
            <person name="Kamada H."/>
            <person name="Kobayashi W."/>
            <person name="Ujino-Ihara T."/>
            <person name="Uchiyama K."/>
            <person name="Matsumoto A."/>
            <person name="Izuno A."/>
            <person name="Tsumura Y."/>
            <person name="Toyoda A."/>
            <person name="Shigenobu S."/>
            <person name="Moriguchi Y."/>
            <person name="Ueno S."/>
            <person name="Kasahara M."/>
        </authorList>
    </citation>
    <scope>NUCLEOTIDE SEQUENCE</scope>
</reference>
<protein>
    <submittedName>
        <fullName evidence="1">Uncharacterized protein</fullName>
    </submittedName>
</protein>
<name>A0AAD3NS52_CRYJA</name>
<evidence type="ECO:0000313" key="2">
    <source>
        <dbReference type="Proteomes" id="UP001234787"/>
    </source>
</evidence>
<sequence>MGEDGNSLHNARMGEIEINYACSFTVENFGWDGPTILWGPTILKGGCLPDSHRWTILSGSSSPHPRFLVWLDGPSSLKFYGLPQQGGRKETFYRSRVRLTIGTDLDKQGRIQLRITHPAPPVSLPQCSSRHIPSYPIAYRVLHPELLELRPSLLAGATIHSPAFPASIPQLSLLLPNNYNKEGPINSMATQWVGGPREFL</sequence>
<gene>
    <name evidence="1" type="ORF">SUGI_1373810</name>
</gene>
<dbReference type="Proteomes" id="UP001234787">
    <property type="component" value="Unassembled WGS sequence"/>
</dbReference>
<accession>A0AAD3NS52</accession>
<evidence type="ECO:0000313" key="1">
    <source>
        <dbReference type="EMBL" id="GLJ57810.1"/>
    </source>
</evidence>
<dbReference type="AlphaFoldDB" id="A0AAD3NS52"/>
<dbReference type="EMBL" id="BSEH01000190">
    <property type="protein sequence ID" value="GLJ57810.1"/>
    <property type="molecule type" value="Genomic_DNA"/>
</dbReference>
<comment type="caution">
    <text evidence="1">The sequence shown here is derived from an EMBL/GenBank/DDBJ whole genome shotgun (WGS) entry which is preliminary data.</text>
</comment>
<keyword evidence="2" id="KW-1185">Reference proteome</keyword>
<organism evidence="1 2">
    <name type="scientific">Cryptomeria japonica</name>
    <name type="common">Japanese cedar</name>
    <name type="synonym">Cupressus japonica</name>
    <dbReference type="NCBI Taxonomy" id="3369"/>
    <lineage>
        <taxon>Eukaryota</taxon>
        <taxon>Viridiplantae</taxon>
        <taxon>Streptophyta</taxon>
        <taxon>Embryophyta</taxon>
        <taxon>Tracheophyta</taxon>
        <taxon>Spermatophyta</taxon>
        <taxon>Pinopsida</taxon>
        <taxon>Pinidae</taxon>
        <taxon>Conifers II</taxon>
        <taxon>Cupressales</taxon>
        <taxon>Cupressaceae</taxon>
        <taxon>Cryptomeria</taxon>
    </lineage>
</organism>
<proteinExistence type="predicted"/>